<proteinExistence type="predicted"/>
<dbReference type="EMBL" id="NSGR01000005">
    <property type="protein sequence ID" value="PCH13265.1"/>
    <property type="molecule type" value="Genomic_DNA"/>
</dbReference>
<keyword evidence="1" id="KW-0472">Membrane</keyword>
<comment type="caution">
    <text evidence="2">The sequence shown here is derived from an EMBL/GenBank/DDBJ whole genome shotgun (WGS) entry which is preliminary data.</text>
</comment>
<keyword evidence="1" id="KW-0812">Transmembrane</keyword>
<accession>A0A854W9V7</accession>
<organism evidence="2 3">
    <name type="scientific">Streptococcus parauberis</name>
    <dbReference type="NCBI Taxonomy" id="1348"/>
    <lineage>
        <taxon>Bacteria</taxon>
        <taxon>Bacillati</taxon>
        <taxon>Bacillota</taxon>
        <taxon>Bacilli</taxon>
        <taxon>Lactobacillales</taxon>
        <taxon>Streptococcaceae</taxon>
        <taxon>Streptococcus</taxon>
    </lineage>
</organism>
<reference evidence="2 3" key="1">
    <citation type="submission" date="2016-06" db="EMBL/GenBank/DDBJ databases">
        <authorList>
            <person name="Haines A.N."/>
            <person name="Council K.R."/>
        </authorList>
    </citation>
    <scope>NUCLEOTIDE SEQUENCE [LARGE SCALE GENOMIC DNA]</scope>
    <source>
        <strain evidence="2 3">SP158-29</strain>
    </source>
</reference>
<feature type="transmembrane region" description="Helical" evidence="1">
    <location>
        <begin position="175"/>
        <end position="193"/>
    </location>
</feature>
<protein>
    <submittedName>
        <fullName evidence="2">Uncharacterized protein</fullName>
    </submittedName>
</protein>
<evidence type="ECO:0000313" key="2">
    <source>
        <dbReference type="EMBL" id="PCH13265.1"/>
    </source>
</evidence>
<feature type="transmembrane region" description="Helical" evidence="1">
    <location>
        <begin position="51"/>
        <end position="68"/>
    </location>
</feature>
<evidence type="ECO:0000256" key="1">
    <source>
        <dbReference type="SAM" id="Phobius"/>
    </source>
</evidence>
<feature type="transmembrane region" description="Helical" evidence="1">
    <location>
        <begin position="75"/>
        <end position="99"/>
    </location>
</feature>
<name>A0A854W9V7_9STRE</name>
<keyword evidence="1" id="KW-1133">Transmembrane helix</keyword>
<sequence>MIMQLIAISSSILLAITRIMICNFSPNNMNLNNLHVWRNSKLRILKISDEILFFSIFLFTVYILSRLFQNMDKNLILVSSIITSLIFFIIPLISNVLLIGNLVYPVNGIGIIKSDSISVYLLGIYSRMHLSELALGILTMLLSFLSKNIFVLYIGIIVGIVQIAQTYYSKSINQSLYYSSVAIWSVWLIIFQMV</sequence>
<dbReference type="AlphaFoldDB" id="A0A854W9V7"/>
<evidence type="ECO:0000313" key="3">
    <source>
        <dbReference type="Proteomes" id="UP000217465"/>
    </source>
</evidence>
<gene>
    <name evidence="2" type="ORF">A9Y57_00665</name>
</gene>
<dbReference type="Proteomes" id="UP000217465">
    <property type="component" value="Unassembled WGS sequence"/>
</dbReference>